<protein>
    <submittedName>
        <fullName evidence="2">HD domain-containing protein</fullName>
    </submittedName>
</protein>
<evidence type="ECO:0000313" key="3">
    <source>
        <dbReference type="Proteomes" id="UP000754563"/>
    </source>
</evidence>
<reference evidence="2" key="1">
    <citation type="submission" date="2020-04" db="EMBL/GenBank/DDBJ databases">
        <authorList>
            <person name="Zhang T."/>
        </authorList>
    </citation>
    <scope>NUCLEOTIDE SEQUENCE</scope>
    <source>
        <strain evidence="2">HKST-UBA11</strain>
    </source>
</reference>
<dbReference type="SMART" id="SM00471">
    <property type="entry name" value="HDc"/>
    <property type="match status" value="1"/>
</dbReference>
<dbReference type="EMBL" id="JAGQLH010000135">
    <property type="protein sequence ID" value="MCA9386347.1"/>
    <property type="molecule type" value="Genomic_DNA"/>
</dbReference>
<dbReference type="PANTHER" id="PTHR33594:SF1">
    <property type="entry name" value="HD_PDEASE DOMAIN-CONTAINING PROTEIN"/>
    <property type="match status" value="1"/>
</dbReference>
<dbReference type="InterPro" id="IPR006674">
    <property type="entry name" value="HD_domain"/>
</dbReference>
<gene>
    <name evidence="2" type="ORF">KC717_06915</name>
</gene>
<dbReference type="Proteomes" id="UP000754563">
    <property type="component" value="Unassembled WGS sequence"/>
</dbReference>
<feature type="domain" description="HD/PDEase" evidence="1">
    <location>
        <begin position="23"/>
        <end position="144"/>
    </location>
</feature>
<evidence type="ECO:0000313" key="2">
    <source>
        <dbReference type="EMBL" id="MCA9386347.1"/>
    </source>
</evidence>
<dbReference type="Pfam" id="PF01966">
    <property type="entry name" value="HD"/>
    <property type="match status" value="1"/>
</dbReference>
<organism evidence="2 3">
    <name type="scientific">Candidatus Dojkabacteria bacterium</name>
    <dbReference type="NCBI Taxonomy" id="2099670"/>
    <lineage>
        <taxon>Bacteria</taxon>
        <taxon>Candidatus Dojkabacteria</taxon>
    </lineage>
</organism>
<sequence>MDYHNILFEKIKSRVKNVLGTTSADHDYHHALRVFNLANTLQKTEGGDMIIIGCAALAHDYCRPWEKETGKPHFGDEALKIIDKEVLKDLDLTSIQIGQILEVIAKHDIYDWSEKDTSKSLELKIVQDADNLDAIGAIGIARLFSFVGAYNTSMWEPGEDLTFNEDFTHEKKHTSGIAHLYDKLFKLQDNMNTAAATELAQHRHLIMEQFVEEFMNEWTGKK</sequence>
<dbReference type="Gene3D" id="1.10.3210.50">
    <property type="match status" value="1"/>
</dbReference>
<name>A0A955L9Y2_9BACT</name>
<dbReference type="InterPro" id="IPR003607">
    <property type="entry name" value="HD/PDEase_dom"/>
</dbReference>
<evidence type="ECO:0000259" key="1">
    <source>
        <dbReference type="SMART" id="SM00471"/>
    </source>
</evidence>
<dbReference type="SUPFAM" id="SSF109604">
    <property type="entry name" value="HD-domain/PDEase-like"/>
    <property type="match status" value="1"/>
</dbReference>
<dbReference type="AlphaFoldDB" id="A0A955L9Y2"/>
<accession>A0A955L9Y2</accession>
<reference evidence="2" key="2">
    <citation type="journal article" date="2021" name="Microbiome">
        <title>Successional dynamics and alternative stable states in a saline activated sludge microbial community over 9 years.</title>
        <authorList>
            <person name="Wang Y."/>
            <person name="Ye J."/>
            <person name="Ju F."/>
            <person name="Liu L."/>
            <person name="Boyd J.A."/>
            <person name="Deng Y."/>
            <person name="Parks D.H."/>
            <person name="Jiang X."/>
            <person name="Yin X."/>
            <person name="Woodcroft B.J."/>
            <person name="Tyson G.W."/>
            <person name="Hugenholtz P."/>
            <person name="Polz M.F."/>
            <person name="Zhang T."/>
        </authorList>
    </citation>
    <scope>NUCLEOTIDE SEQUENCE</scope>
    <source>
        <strain evidence="2">HKST-UBA11</strain>
    </source>
</reference>
<dbReference type="CDD" id="cd00077">
    <property type="entry name" value="HDc"/>
    <property type="match status" value="1"/>
</dbReference>
<dbReference type="PANTHER" id="PTHR33594">
    <property type="entry name" value="SUPERFAMILY HYDROLASE, PUTATIVE (AFU_ORTHOLOGUE AFUA_1G03035)-RELATED"/>
    <property type="match status" value="1"/>
</dbReference>
<proteinExistence type="predicted"/>
<comment type="caution">
    <text evidence="2">The sequence shown here is derived from an EMBL/GenBank/DDBJ whole genome shotgun (WGS) entry which is preliminary data.</text>
</comment>